<dbReference type="SMART" id="SM00356">
    <property type="entry name" value="ZnF_C3H1"/>
    <property type="match status" value="5"/>
</dbReference>
<accession>A0A9Q0M6Q0</accession>
<dbReference type="Gene3D" id="4.10.1000.10">
    <property type="entry name" value="Zinc finger, CCCH-type"/>
    <property type="match status" value="2"/>
</dbReference>
<keyword evidence="12" id="KW-0812">Transmembrane</keyword>
<proteinExistence type="predicted"/>
<dbReference type="InterPro" id="IPR036855">
    <property type="entry name" value="Znf_CCCH_sf"/>
</dbReference>
<dbReference type="SUPFAM" id="SSF90229">
    <property type="entry name" value="CCCH zinc finger"/>
    <property type="match status" value="1"/>
</dbReference>
<dbReference type="PANTHER" id="PTHR23102">
    <property type="entry name" value="CLEAVAGE AND POLYADENYLATION SPECIFICITY FACTOR SUBUNIT 4-RELATED"/>
    <property type="match status" value="1"/>
</dbReference>
<gene>
    <name evidence="14" type="ORF">RDWZM_006012</name>
</gene>
<dbReference type="GO" id="GO:0008270">
    <property type="term" value="F:zinc ion binding"/>
    <property type="evidence" value="ECO:0007669"/>
    <property type="project" value="UniProtKB-KW"/>
</dbReference>
<comment type="subcellular location">
    <subcellularLocation>
        <location evidence="1">Nucleus</location>
    </subcellularLocation>
</comment>
<dbReference type="InterPro" id="IPR045348">
    <property type="entry name" value="CPSF4/Yth1"/>
</dbReference>
<protein>
    <recommendedName>
        <fullName evidence="2">Cleavage and polyadenylation specificity factor subunit 4</fullName>
    </recommendedName>
</protein>
<evidence type="ECO:0000256" key="9">
    <source>
        <dbReference type="ARBA" id="ARBA00023242"/>
    </source>
</evidence>
<dbReference type="Pfam" id="PF00642">
    <property type="entry name" value="zf-CCCH"/>
    <property type="match status" value="1"/>
</dbReference>
<evidence type="ECO:0000313" key="15">
    <source>
        <dbReference type="Proteomes" id="UP001142055"/>
    </source>
</evidence>
<feature type="domain" description="C3H1-type" evidence="13">
    <location>
        <begin position="147"/>
        <end position="169"/>
    </location>
</feature>
<evidence type="ECO:0000256" key="6">
    <source>
        <dbReference type="ARBA" id="ARBA00022771"/>
    </source>
</evidence>
<dbReference type="GO" id="GO:0006397">
    <property type="term" value="P:mRNA processing"/>
    <property type="evidence" value="ECO:0007669"/>
    <property type="project" value="UniProtKB-KW"/>
</dbReference>
<dbReference type="EMBL" id="JAPWDV010000002">
    <property type="protein sequence ID" value="KAJ6220200.1"/>
    <property type="molecule type" value="Genomic_DNA"/>
</dbReference>
<organism evidence="14 15">
    <name type="scientific">Blomia tropicalis</name>
    <name type="common">Mite</name>
    <dbReference type="NCBI Taxonomy" id="40697"/>
    <lineage>
        <taxon>Eukaryota</taxon>
        <taxon>Metazoa</taxon>
        <taxon>Ecdysozoa</taxon>
        <taxon>Arthropoda</taxon>
        <taxon>Chelicerata</taxon>
        <taxon>Arachnida</taxon>
        <taxon>Acari</taxon>
        <taxon>Acariformes</taxon>
        <taxon>Sarcoptiformes</taxon>
        <taxon>Astigmata</taxon>
        <taxon>Glycyphagoidea</taxon>
        <taxon>Echimyopodidae</taxon>
        <taxon>Blomia</taxon>
    </lineage>
</organism>
<keyword evidence="15" id="KW-1185">Reference proteome</keyword>
<evidence type="ECO:0000259" key="13">
    <source>
        <dbReference type="PROSITE" id="PS50103"/>
    </source>
</evidence>
<evidence type="ECO:0000256" key="11">
    <source>
        <dbReference type="SAM" id="MobiDB-lite"/>
    </source>
</evidence>
<feature type="region of interest" description="Disordered" evidence="11">
    <location>
        <begin position="176"/>
        <end position="201"/>
    </location>
</feature>
<evidence type="ECO:0000256" key="3">
    <source>
        <dbReference type="ARBA" id="ARBA00022664"/>
    </source>
</evidence>
<feature type="domain" description="C3H1-type" evidence="13">
    <location>
        <begin position="35"/>
        <end position="59"/>
    </location>
</feature>
<evidence type="ECO:0000256" key="7">
    <source>
        <dbReference type="ARBA" id="ARBA00022833"/>
    </source>
</evidence>
<keyword evidence="7 10" id="KW-0862">Zinc</keyword>
<evidence type="ECO:0000256" key="12">
    <source>
        <dbReference type="SAM" id="Phobius"/>
    </source>
</evidence>
<feature type="transmembrane region" description="Helical" evidence="12">
    <location>
        <begin position="456"/>
        <end position="480"/>
    </location>
</feature>
<feature type="domain" description="C3H1-type" evidence="13">
    <location>
        <begin position="90"/>
        <end position="117"/>
    </location>
</feature>
<feature type="zinc finger region" description="C3H1-type" evidence="10">
    <location>
        <begin position="35"/>
        <end position="59"/>
    </location>
</feature>
<feature type="region of interest" description="Disordered" evidence="11">
    <location>
        <begin position="513"/>
        <end position="557"/>
    </location>
</feature>
<evidence type="ECO:0000256" key="2">
    <source>
        <dbReference type="ARBA" id="ARBA00016264"/>
    </source>
</evidence>
<feature type="zinc finger region" description="C3H1-type" evidence="10">
    <location>
        <begin position="147"/>
        <end position="169"/>
    </location>
</feature>
<feature type="compositionally biased region" description="Polar residues" evidence="11">
    <location>
        <begin position="532"/>
        <end position="557"/>
    </location>
</feature>
<dbReference type="InterPro" id="IPR000571">
    <property type="entry name" value="Znf_CCCH"/>
</dbReference>
<dbReference type="GO" id="GO:0003723">
    <property type="term" value="F:RNA binding"/>
    <property type="evidence" value="ECO:0007669"/>
    <property type="project" value="UniProtKB-KW"/>
</dbReference>
<feature type="transmembrane region" description="Helical" evidence="12">
    <location>
        <begin position="565"/>
        <end position="586"/>
    </location>
</feature>
<feature type="domain" description="C3H1-type" evidence="13">
    <location>
        <begin position="118"/>
        <end position="145"/>
    </location>
</feature>
<keyword evidence="12" id="KW-0472">Membrane</keyword>
<comment type="caution">
    <text evidence="14">The sequence shown here is derived from an EMBL/GenBank/DDBJ whole genome shotgun (WGS) entry which is preliminary data.</text>
</comment>
<feature type="zinc finger region" description="C3H1-type" evidence="10">
    <location>
        <begin position="62"/>
        <end position="89"/>
    </location>
</feature>
<feature type="compositionally biased region" description="Basic residues" evidence="11">
    <location>
        <begin position="513"/>
        <end position="523"/>
    </location>
</feature>
<dbReference type="PANTHER" id="PTHR23102:SF24">
    <property type="entry name" value="CLEAVAGE AND POLYADENYLATION SPECIFICITY FACTOR SUBUNIT 4"/>
    <property type="match status" value="1"/>
</dbReference>
<keyword evidence="5" id="KW-0677">Repeat</keyword>
<reference evidence="14" key="1">
    <citation type="submission" date="2022-12" db="EMBL/GenBank/DDBJ databases">
        <title>Genome assemblies of Blomia tropicalis.</title>
        <authorList>
            <person name="Cui Y."/>
        </authorList>
    </citation>
    <scope>NUCLEOTIDE SEQUENCE</scope>
    <source>
        <tissue evidence="14">Adult mites</tissue>
    </source>
</reference>
<keyword evidence="4 10" id="KW-0479">Metal-binding</keyword>
<feature type="zinc finger region" description="C3H1-type" evidence="10">
    <location>
        <begin position="118"/>
        <end position="145"/>
    </location>
</feature>
<evidence type="ECO:0000313" key="14">
    <source>
        <dbReference type="EMBL" id="KAJ6220200.1"/>
    </source>
</evidence>
<evidence type="ECO:0000256" key="5">
    <source>
        <dbReference type="ARBA" id="ARBA00022737"/>
    </source>
</evidence>
<keyword evidence="3" id="KW-0507">mRNA processing</keyword>
<keyword evidence="12" id="KW-1133">Transmembrane helix</keyword>
<evidence type="ECO:0000256" key="10">
    <source>
        <dbReference type="PROSITE-ProRule" id="PRU00723"/>
    </source>
</evidence>
<name>A0A9Q0M6Q0_BLOTA</name>
<dbReference type="FunFam" id="4.10.1000.10:FF:000005">
    <property type="entry name" value="cleavage and polyadenylation specificity factor subunit 4"/>
    <property type="match status" value="1"/>
</dbReference>
<keyword evidence="8" id="KW-0694">RNA-binding</keyword>
<dbReference type="GO" id="GO:0005634">
    <property type="term" value="C:nucleus"/>
    <property type="evidence" value="ECO:0007669"/>
    <property type="project" value="UniProtKB-SubCell"/>
</dbReference>
<keyword evidence="9" id="KW-0539">Nucleus</keyword>
<feature type="domain" description="C3H1-type" evidence="13">
    <location>
        <begin position="62"/>
        <end position="89"/>
    </location>
</feature>
<feature type="compositionally biased region" description="Polar residues" evidence="11">
    <location>
        <begin position="189"/>
        <end position="201"/>
    </location>
</feature>
<sequence length="870" mass="96663">MEEVVASIGTVIFDIERDLDEQIGALPLPFPGMDKSGAATCVFHLRGLCARASMCPFRHIKPDRTIVCKHWLRGLCKKGDSCEFLHEYDMSKMPECYFYSKFRACSNKECPFLHIDPESKVKDCPWYDRGFCRHGPSCRHRHTRRVACINYLCGFCPDGPACKFVHMRFDIPNLTGTNERTNERNTTNHSFGSDQTQSQSTMNEMRTKPKGMVICHYCNEPGHKIYVCNAIPPDQKDEVIQKFLAEQKANYANRENNHHYDGNNYHNNHHPNHRENFNRHQNFNHNNRPSTFSDENLSENAGSNITTVMGGVREGKDMTGNAQAAHTMEKTKLNIKGLKFGLDPHDSNTIPPEPNTEPEVVPNPKEVKDCMGEWKKYFSNKDSTKAKLGCCLSKKYCECVVSLCTKDPNEKGCSVGVDGQPIECKPAGCESFPDLKLEQCMNFKTLPKTITHTQFAWWWILIILAVIVIIIICITIYFVYQKKFGKRDSSKDKKHGKITFGTMNVKSKVQWHGKKKGSKRSIRSSKNSQQSLARRTSGSSVPNTTSGTKFNTSSRPKSTRISKSAMFRFTLLAAILAVVHSTTLLYPSSIARISLPYRSAYYPSSSFQYGSYYPSTGHYQYAYPTVAESYPHPYQLHFFPTVSRPYTRVLPFYARSFDGVSTAVPSVQPVVADRPVVPSSTPTVQSVPATGPIVPTGEPVVRAPTVSNVPVQPAVPTVEPVAQRIDVAPVTYGGVPVAPVQGQTEEAPKQRIIGYITAPVEEPQVPVVTANKVPVTHTTELVSKPEPKTVAQPSQPMPVSNQVASGGFTSSAFYETAPVGVLVPANSQPLVASDVKVNQPTHGQVFDPSQIITNNNRAPAPAAPVGIQFY</sequence>
<evidence type="ECO:0000256" key="4">
    <source>
        <dbReference type="ARBA" id="ARBA00022723"/>
    </source>
</evidence>
<dbReference type="PROSITE" id="PS50103">
    <property type="entry name" value="ZF_C3H1"/>
    <property type="match status" value="5"/>
</dbReference>
<dbReference type="AlphaFoldDB" id="A0A9Q0M6Q0"/>
<dbReference type="Proteomes" id="UP001142055">
    <property type="component" value="Chromosome 2"/>
</dbReference>
<feature type="zinc finger region" description="C3H1-type" evidence="10">
    <location>
        <begin position="90"/>
        <end position="117"/>
    </location>
</feature>
<keyword evidence="6 10" id="KW-0863">Zinc-finger</keyword>
<evidence type="ECO:0000256" key="8">
    <source>
        <dbReference type="ARBA" id="ARBA00022884"/>
    </source>
</evidence>
<evidence type="ECO:0000256" key="1">
    <source>
        <dbReference type="ARBA" id="ARBA00004123"/>
    </source>
</evidence>